<dbReference type="OrthoDB" id="5917034at2"/>
<evidence type="ECO:0000256" key="1">
    <source>
        <dbReference type="ARBA" id="ARBA00005523"/>
    </source>
</evidence>
<comment type="caution">
    <text evidence="4">The sequence shown here is derived from an EMBL/GenBank/DDBJ whole genome shotgun (WGS) entry which is preliminary data.</text>
</comment>
<proteinExistence type="inferred from homology"/>
<keyword evidence="5" id="KW-1185">Reference proteome</keyword>
<evidence type="ECO:0000256" key="3">
    <source>
        <dbReference type="SAM" id="SignalP"/>
    </source>
</evidence>
<gene>
    <name evidence="4" type="ORF">C7I36_00370</name>
</gene>
<dbReference type="RefSeq" id="WP_106451766.1">
    <property type="nucleotide sequence ID" value="NZ_PXYH01000001.1"/>
</dbReference>
<dbReference type="Pfam" id="PF07361">
    <property type="entry name" value="Cytochrom_B562"/>
    <property type="match status" value="1"/>
</dbReference>
<protein>
    <recommendedName>
        <fullName evidence="6">Cytochrome b562</fullName>
    </recommendedName>
</protein>
<reference evidence="4 5" key="1">
    <citation type="submission" date="2018-03" db="EMBL/GenBank/DDBJ databases">
        <title>The draft genome of Zobellella taiwanensis JCM 13381.</title>
        <authorList>
            <person name="Liu L."/>
            <person name="Li L."/>
            <person name="Wang T."/>
            <person name="Zhang X."/>
            <person name="Liang L."/>
        </authorList>
    </citation>
    <scope>NUCLEOTIDE SEQUENCE [LARGE SCALE GENOMIC DNA]</scope>
    <source>
        <strain evidence="4 5">JCM 13381</strain>
    </source>
</reference>
<evidence type="ECO:0008006" key="6">
    <source>
        <dbReference type="Google" id="ProtNLM"/>
    </source>
</evidence>
<evidence type="ECO:0000313" key="5">
    <source>
        <dbReference type="Proteomes" id="UP000242181"/>
    </source>
</evidence>
<dbReference type="Gene3D" id="1.20.120.10">
    <property type="entry name" value="Cytochrome c/b562"/>
    <property type="match status" value="1"/>
</dbReference>
<feature type="chain" id="PRO_5015150134" description="Cytochrome b562" evidence="3">
    <location>
        <begin position="28"/>
        <end position="138"/>
    </location>
</feature>
<keyword evidence="2 3" id="KW-0732">Signal</keyword>
<accession>A0A2P7RDM2</accession>
<dbReference type="EMBL" id="PXYH01000001">
    <property type="protein sequence ID" value="PSJ48313.1"/>
    <property type="molecule type" value="Genomic_DNA"/>
</dbReference>
<dbReference type="GO" id="GO:0020037">
    <property type="term" value="F:heme binding"/>
    <property type="evidence" value="ECO:0007669"/>
    <property type="project" value="InterPro"/>
</dbReference>
<evidence type="ECO:0000256" key="2">
    <source>
        <dbReference type="ARBA" id="ARBA00022729"/>
    </source>
</evidence>
<dbReference type="GO" id="GO:0042597">
    <property type="term" value="C:periplasmic space"/>
    <property type="evidence" value="ECO:0007669"/>
    <property type="project" value="InterPro"/>
</dbReference>
<feature type="signal peptide" evidence="3">
    <location>
        <begin position="1"/>
        <end position="27"/>
    </location>
</feature>
<dbReference type="AlphaFoldDB" id="A0A2P7RDM2"/>
<dbReference type="GO" id="GO:0022900">
    <property type="term" value="P:electron transport chain"/>
    <property type="evidence" value="ECO:0007669"/>
    <property type="project" value="InterPro"/>
</dbReference>
<dbReference type="InterPro" id="IPR010980">
    <property type="entry name" value="Cyt_c/b562"/>
</dbReference>
<organism evidence="4 5">
    <name type="scientific">Zobellella taiwanensis</name>
    <dbReference type="NCBI Taxonomy" id="347535"/>
    <lineage>
        <taxon>Bacteria</taxon>
        <taxon>Pseudomonadati</taxon>
        <taxon>Pseudomonadota</taxon>
        <taxon>Gammaproteobacteria</taxon>
        <taxon>Aeromonadales</taxon>
        <taxon>Aeromonadaceae</taxon>
        <taxon>Zobellella</taxon>
    </lineage>
</organism>
<evidence type="ECO:0000313" key="4">
    <source>
        <dbReference type="EMBL" id="PSJ48313.1"/>
    </source>
</evidence>
<name>A0A2P7RDM2_9GAMM</name>
<dbReference type="GO" id="GO:0009055">
    <property type="term" value="F:electron transfer activity"/>
    <property type="evidence" value="ECO:0007669"/>
    <property type="project" value="InterPro"/>
</dbReference>
<dbReference type="SUPFAM" id="SSF47175">
    <property type="entry name" value="Cytochromes"/>
    <property type="match status" value="1"/>
</dbReference>
<comment type="similarity">
    <text evidence="1">Belongs to the cytochrome b562 family.</text>
</comment>
<dbReference type="GO" id="GO:0005506">
    <property type="term" value="F:iron ion binding"/>
    <property type="evidence" value="ECO:0007669"/>
    <property type="project" value="InterPro"/>
</dbReference>
<sequence length="138" mass="15541">MRYLPSFSPSWLLAGALLAAAAPVTQASGSVDLELTMKNMALAYKQAYRAEDSDTMLRHLGELAELTATARRAGFAADKAERFRQGLDEVQTLISQAEAAAMANDDELARRHLRQVDELRKQYHRERRTSWWQILFGS</sequence>
<dbReference type="InterPro" id="IPR009155">
    <property type="entry name" value="Cyt_b562"/>
</dbReference>
<dbReference type="Proteomes" id="UP000242181">
    <property type="component" value="Unassembled WGS sequence"/>
</dbReference>